<name>A0AAU7GGP6_9MICO</name>
<dbReference type="SUPFAM" id="SSF48113">
    <property type="entry name" value="Heme-dependent peroxidases"/>
    <property type="match status" value="1"/>
</dbReference>
<dbReference type="RefSeq" id="WP_348789019.1">
    <property type="nucleotide sequence ID" value="NZ_CP157390.1"/>
</dbReference>
<dbReference type="InterPro" id="IPR010255">
    <property type="entry name" value="Haem_peroxidase_sf"/>
</dbReference>
<evidence type="ECO:0000313" key="5">
    <source>
        <dbReference type="EMBL" id="XBM49099.1"/>
    </source>
</evidence>
<feature type="region of interest" description="Disordered" evidence="4">
    <location>
        <begin position="1"/>
        <end position="33"/>
    </location>
</feature>
<dbReference type="EMBL" id="CP157390">
    <property type="protein sequence ID" value="XBM49099.1"/>
    <property type="molecule type" value="Genomic_DNA"/>
</dbReference>
<comment type="subcellular location">
    <subcellularLocation>
        <location evidence="1">Secreted</location>
    </subcellularLocation>
</comment>
<evidence type="ECO:0000256" key="2">
    <source>
        <dbReference type="ARBA" id="ARBA00022525"/>
    </source>
</evidence>
<dbReference type="CDD" id="cd09819">
    <property type="entry name" value="An_peroxidase_bacterial_1"/>
    <property type="match status" value="1"/>
</dbReference>
<dbReference type="PROSITE" id="PS50292">
    <property type="entry name" value="PEROXIDASE_3"/>
    <property type="match status" value="1"/>
</dbReference>
<keyword evidence="5" id="KW-0575">Peroxidase</keyword>
<proteinExistence type="predicted"/>
<dbReference type="GO" id="GO:0006979">
    <property type="term" value="P:response to oxidative stress"/>
    <property type="evidence" value="ECO:0007669"/>
    <property type="project" value="InterPro"/>
</dbReference>
<dbReference type="GO" id="GO:0020037">
    <property type="term" value="F:heme binding"/>
    <property type="evidence" value="ECO:0007669"/>
    <property type="project" value="InterPro"/>
</dbReference>
<dbReference type="GO" id="GO:0005576">
    <property type="term" value="C:extracellular region"/>
    <property type="evidence" value="ECO:0007669"/>
    <property type="project" value="UniProtKB-SubCell"/>
</dbReference>
<dbReference type="InterPro" id="IPR019791">
    <property type="entry name" value="Haem_peroxidase_animal"/>
</dbReference>
<dbReference type="Gene3D" id="1.10.640.10">
    <property type="entry name" value="Haem peroxidase domain superfamily, animal type"/>
    <property type="match status" value="1"/>
</dbReference>
<keyword evidence="2" id="KW-0964">Secreted</keyword>
<evidence type="ECO:0000256" key="1">
    <source>
        <dbReference type="ARBA" id="ARBA00004613"/>
    </source>
</evidence>
<dbReference type="Pfam" id="PF03098">
    <property type="entry name" value="An_peroxidase"/>
    <property type="match status" value="1"/>
</dbReference>
<reference evidence="5" key="1">
    <citation type="submission" date="2024-05" db="EMBL/GenBank/DDBJ databases">
        <title>The Natural Products Discovery Center: Release of the First 8490 Sequenced Strains for Exploring Actinobacteria Biosynthetic Diversity.</title>
        <authorList>
            <person name="Kalkreuter E."/>
            <person name="Kautsar S.A."/>
            <person name="Yang D."/>
            <person name="Bader C.D."/>
            <person name="Teijaro C.N."/>
            <person name="Fluegel L."/>
            <person name="Davis C.M."/>
            <person name="Simpson J.R."/>
            <person name="Lauterbach L."/>
            <person name="Steele A.D."/>
            <person name="Gui C."/>
            <person name="Meng S."/>
            <person name="Li G."/>
            <person name="Viehrig K."/>
            <person name="Ye F."/>
            <person name="Su P."/>
            <person name="Kiefer A.F."/>
            <person name="Nichols A."/>
            <person name="Cepeda A.J."/>
            <person name="Yan W."/>
            <person name="Fan B."/>
            <person name="Jiang Y."/>
            <person name="Adhikari A."/>
            <person name="Zheng C.-J."/>
            <person name="Schuster L."/>
            <person name="Cowan T.M."/>
            <person name="Smanski M.J."/>
            <person name="Chevrette M.G."/>
            <person name="de Carvalho L.P.S."/>
            <person name="Shen B."/>
        </authorList>
    </citation>
    <scope>NUCLEOTIDE SEQUENCE</scope>
    <source>
        <strain evidence="5">NPDC080035</strain>
    </source>
</reference>
<gene>
    <name evidence="5" type="ORF">AAME72_04390</name>
</gene>
<dbReference type="GO" id="GO:0004601">
    <property type="term" value="F:peroxidase activity"/>
    <property type="evidence" value="ECO:0007669"/>
    <property type="project" value="UniProtKB-KW"/>
</dbReference>
<dbReference type="AlphaFoldDB" id="A0AAU7GGP6"/>
<organism evidence="5">
    <name type="scientific">Leifsonia sp. NPDC080035</name>
    <dbReference type="NCBI Taxonomy" id="3143936"/>
    <lineage>
        <taxon>Bacteria</taxon>
        <taxon>Bacillati</taxon>
        <taxon>Actinomycetota</taxon>
        <taxon>Actinomycetes</taxon>
        <taxon>Micrococcales</taxon>
        <taxon>Microbacteriaceae</taxon>
        <taxon>Leifsonia</taxon>
    </lineage>
</organism>
<protein>
    <submittedName>
        <fullName evidence="5">Heme peroxidase family protein</fullName>
    </submittedName>
</protein>
<dbReference type="InterPro" id="IPR037120">
    <property type="entry name" value="Haem_peroxidase_sf_animal"/>
</dbReference>
<keyword evidence="3" id="KW-0325">Glycoprotein</keyword>
<evidence type="ECO:0000256" key="3">
    <source>
        <dbReference type="ARBA" id="ARBA00023180"/>
    </source>
</evidence>
<sequence>MSTTTPTGAREHGGPQPRGLESTPESSFDGGRYGRMFRDLPTYDVADGSLVDLGKAMIQPPEPAKELGVPDEDENTAKLGGELRLPAGYTYFGQFIDHDITFDPASSLTRQNDPNAIVNFRTPKFDLDSLYGRGPSDQPYLYSDGIHLALGQSVSDSLGGPDLPRAANGRAIIGDPRNDENVIVSQLQSVFLRFHNAVVDRVAAEFPGWSAADHLKHAQRLVRWHYQWAVVHDYLPRLVGADVVADILPDEGYLTSPATHVSQQRPKLRFYHYRKSPFMPLEFSVAAYRFGHSIVRPSYFINGTARPDPAIDGAQRIPIFTPDMSHDRGGLNGFKTLPAFWGVDWTFLLPRITGSDPADATLPQPSYKLDAEIATPLRALPASVAAPELVTPAGGADLAQSLAIRNLLRGKRLGLPSGEDVSRAMGIEPLTPTQVFDGVHLAETTVDDLSGRTPLWYYILKESEVRAAGECLGPVGGRIVAEVLIGLLAGDHLSYLSVEPNWRPSLGPVEGEFTLSDVVNLALTVG</sequence>
<dbReference type="PRINTS" id="PR00457">
    <property type="entry name" value="ANPEROXIDASE"/>
</dbReference>
<keyword evidence="5" id="KW-0560">Oxidoreductase</keyword>
<dbReference type="PANTHER" id="PTHR11475:SF4">
    <property type="entry name" value="CHORION PEROXIDASE"/>
    <property type="match status" value="1"/>
</dbReference>
<evidence type="ECO:0000256" key="4">
    <source>
        <dbReference type="SAM" id="MobiDB-lite"/>
    </source>
</evidence>
<dbReference type="PANTHER" id="PTHR11475">
    <property type="entry name" value="OXIDASE/PEROXIDASE"/>
    <property type="match status" value="1"/>
</dbReference>
<accession>A0AAU7GGP6</accession>